<evidence type="ECO:0000313" key="4">
    <source>
        <dbReference type="Proteomes" id="UP000198625"/>
    </source>
</evidence>
<gene>
    <name evidence="3" type="ORF">SAMN05660462_00280</name>
</gene>
<dbReference type="Pfam" id="PF07331">
    <property type="entry name" value="TctB"/>
    <property type="match status" value="1"/>
</dbReference>
<dbReference type="EMBL" id="FNQE01000002">
    <property type="protein sequence ID" value="SDY54496.1"/>
    <property type="molecule type" value="Genomic_DNA"/>
</dbReference>
<keyword evidence="4" id="KW-1185">Reference proteome</keyword>
<reference evidence="3 4" key="1">
    <citation type="submission" date="2016-10" db="EMBL/GenBank/DDBJ databases">
        <authorList>
            <person name="de Groot N.N."/>
        </authorList>
    </citation>
    <scope>NUCLEOTIDE SEQUENCE [LARGE SCALE GENOMIC DNA]</scope>
    <source>
        <strain evidence="3 4">DSM 21650</strain>
    </source>
</reference>
<feature type="transmembrane region" description="Helical" evidence="1">
    <location>
        <begin position="98"/>
        <end position="115"/>
    </location>
</feature>
<feature type="transmembrane region" description="Helical" evidence="1">
    <location>
        <begin position="38"/>
        <end position="55"/>
    </location>
</feature>
<dbReference type="RefSeq" id="WP_091726175.1">
    <property type="nucleotide sequence ID" value="NZ_FNQE01000002.1"/>
</dbReference>
<proteinExistence type="predicted"/>
<feature type="domain" description="DUF1468" evidence="2">
    <location>
        <begin position="9"/>
        <end position="145"/>
    </location>
</feature>
<organism evidence="3 4">
    <name type="scientific">Proteiniborus ethanoligenes</name>
    <dbReference type="NCBI Taxonomy" id="415015"/>
    <lineage>
        <taxon>Bacteria</taxon>
        <taxon>Bacillati</taxon>
        <taxon>Bacillota</taxon>
        <taxon>Clostridia</taxon>
        <taxon>Eubacteriales</taxon>
        <taxon>Proteiniborus</taxon>
    </lineage>
</organism>
<feature type="transmembrane region" description="Helical" evidence="1">
    <location>
        <begin position="122"/>
        <end position="144"/>
    </location>
</feature>
<feature type="transmembrane region" description="Helical" evidence="1">
    <location>
        <begin position="75"/>
        <end position="92"/>
    </location>
</feature>
<evidence type="ECO:0000256" key="1">
    <source>
        <dbReference type="SAM" id="Phobius"/>
    </source>
</evidence>
<protein>
    <submittedName>
        <fullName evidence="3">Tripartite tricarboxylate transporter TctB family protein</fullName>
    </submittedName>
</protein>
<sequence length="159" mass="17989">MELLFNAFIALILIVFFITSTTFDKVSVSTDKIGANGFPQMIIIISLILLAYITYDHIKNKGKGKKSGFNIQDKGFKIMIINILLLAIYIFTMNYIGFILGTFIFIIVAAWLMGYREKVKTLIFSLVLTASITLVFGKVFYVALPRGVGLLREISYFIY</sequence>
<evidence type="ECO:0000313" key="3">
    <source>
        <dbReference type="EMBL" id="SDY54496.1"/>
    </source>
</evidence>
<keyword evidence="1" id="KW-0472">Membrane</keyword>
<dbReference type="STRING" id="415015.SAMN05660462_00280"/>
<dbReference type="AlphaFoldDB" id="A0A1H3KR69"/>
<accession>A0A1H3KR69</accession>
<keyword evidence="1" id="KW-1133">Transmembrane helix</keyword>
<name>A0A1H3KR69_9FIRM</name>
<dbReference type="OrthoDB" id="2082555at2"/>
<evidence type="ECO:0000259" key="2">
    <source>
        <dbReference type="Pfam" id="PF07331"/>
    </source>
</evidence>
<keyword evidence="1" id="KW-0812">Transmembrane</keyword>
<dbReference type="Proteomes" id="UP000198625">
    <property type="component" value="Unassembled WGS sequence"/>
</dbReference>
<dbReference type="InterPro" id="IPR009936">
    <property type="entry name" value="DUF1468"/>
</dbReference>